<dbReference type="Pfam" id="PF14936">
    <property type="entry name" value="p53-inducible11"/>
    <property type="match status" value="1"/>
</dbReference>
<keyword evidence="4 8" id="KW-0812">Transmembrane</keyword>
<evidence type="ECO:0000256" key="2">
    <source>
        <dbReference type="ARBA" id="ARBA00019449"/>
    </source>
</evidence>
<keyword evidence="3" id="KW-0597">Phosphoprotein</keyword>
<sequence length="247" mass="27995">MILRSLVRTSRYGTCIHPSDSPPYCLQTHRAQLKSCCSNTSERKTLDCLRFLYCYCAMASKPHPPLMKKHSQSDLVSRLKTRKILGVGGEDDDGEVHRSKLSQMLGNDIKYQVREPVGLRVWIIISALAFTVMALMALVCPNQLYEVVFEEETHNTSISIRLYGGALLSLSLILWNGVYTQEKVIIQWTLLSEACYFAIQFLVTSVTLVEMGSLPNAAILLLLSRVLFLLVTLFYYYHLGRGRPKKI</sequence>
<keyword evidence="6 8" id="KW-0472">Membrane</keyword>
<evidence type="ECO:0000313" key="9">
    <source>
        <dbReference type="Ensembl" id="ENSSTUP00000103083.1"/>
    </source>
</evidence>
<name>A0A674E542_SALTR</name>
<feature type="transmembrane region" description="Helical" evidence="8">
    <location>
        <begin position="119"/>
        <end position="138"/>
    </location>
</feature>
<keyword evidence="5 8" id="KW-1133">Transmembrane helix</keyword>
<accession>A0A674E542</accession>
<dbReference type="GO" id="GO:0016020">
    <property type="term" value="C:membrane"/>
    <property type="evidence" value="ECO:0007669"/>
    <property type="project" value="UniProtKB-SubCell"/>
</dbReference>
<organism evidence="9 10">
    <name type="scientific">Salmo trutta</name>
    <name type="common">Brown trout</name>
    <dbReference type="NCBI Taxonomy" id="8032"/>
    <lineage>
        <taxon>Eukaryota</taxon>
        <taxon>Metazoa</taxon>
        <taxon>Chordata</taxon>
        <taxon>Craniata</taxon>
        <taxon>Vertebrata</taxon>
        <taxon>Euteleostomi</taxon>
        <taxon>Actinopterygii</taxon>
        <taxon>Neopterygii</taxon>
        <taxon>Teleostei</taxon>
        <taxon>Protacanthopterygii</taxon>
        <taxon>Salmoniformes</taxon>
        <taxon>Salmonidae</taxon>
        <taxon>Salmoninae</taxon>
        <taxon>Salmo</taxon>
    </lineage>
</organism>
<evidence type="ECO:0000256" key="6">
    <source>
        <dbReference type="ARBA" id="ARBA00023136"/>
    </source>
</evidence>
<evidence type="ECO:0000256" key="4">
    <source>
        <dbReference type="ARBA" id="ARBA00022692"/>
    </source>
</evidence>
<feature type="transmembrane region" description="Helical" evidence="8">
    <location>
        <begin position="217"/>
        <end position="237"/>
    </location>
</feature>
<feature type="transmembrane region" description="Helical" evidence="8">
    <location>
        <begin position="190"/>
        <end position="211"/>
    </location>
</feature>
<dbReference type="PANTHER" id="PTHR31584:SF1">
    <property type="entry name" value="TUMOR PROTEIN P53-INDUCIBLE PROTEIN 11"/>
    <property type="match status" value="1"/>
</dbReference>
<evidence type="ECO:0000256" key="8">
    <source>
        <dbReference type="SAM" id="Phobius"/>
    </source>
</evidence>
<dbReference type="OMA" id="CYCAMAS"/>
<comment type="subcellular location">
    <subcellularLocation>
        <location evidence="1">Membrane</location>
        <topology evidence="1">Multi-pass membrane protein</topology>
    </subcellularLocation>
</comment>
<reference evidence="9" key="2">
    <citation type="submission" date="2025-09" db="UniProtKB">
        <authorList>
            <consortium name="Ensembl"/>
        </authorList>
    </citation>
    <scope>IDENTIFICATION</scope>
</reference>
<dbReference type="GeneTree" id="ENSGT00390000017249"/>
<gene>
    <name evidence="9" type="primary">TP53I11</name>
    <name evidence="9" type="synonym">LOC115197703</name>
</gene>
<keyword evidence="10" id="KW-1185">Reference proteome</keyword>
<reference evidence="9" key="1">
    <citation type="submission" date="2025-08" db="UniProtKB">
        <authorList>
            <consortium name="Ensembl"/>
        </authorList>
    </citation>
    <scope>IDENTIFICATION</scope>
</reference>
<evidence type="ECO:0000256" key="1">
    <source>
        <dbReference type="ARBA" id="ARBA00004141"/>
    </source>
</evidence>
<feature type="transmembrane region" description="Helical" evidence="8">
    <location>
        <begin position="158"/>
        <end position="178"/>
    </location>
</feature>
<evidence type="ECO:0000256" key="7">
    <source>
        <dbReference type="ARBA" id="ARBA00032100"/>
    </source>
</evidence>
<dbReference type="Proteomes" id="UP000472277">
    <property type="component" value="Chromosome 7"/>
</dbReference>
<dbReference type="AlphaFoldDB" id="A0A674E542"/>
<protein>
    <recommendedName>
        <fullName evidence="2">Tumor protein p53-inducible protein 11</fullName>
    </recommendedName>
    <alternativeName>
        <fullName evidence="7">p53-induced gene 11 protein</fullName>
    </alternativeName>
</protein>
<evidence type="ECO:0000313" key="10">
    <source>
        <dbReference type="Proteomes" id="UP000472277"/>
    </source>
</evidence>
<dbReference type="InterPro" id="IPR028266">
    <property type="entry name" value="TP53I11"/>
</dbReference>
<proteinExistence type="predicted"/>
<dbReference type="PANTHER" id="PTHR31584">
    <property type="entry name" value="TUMOR PROTEIN P53-INDUCIBLE PROTEIN 11"/>
    <property type="match status" value="1"/>
</dbReference>
<dbReference type="Ensembl" id="ENSSTUT00000110569.1">
    <property type="protein sequence ID" value="ENSSTUP00000103083.1"/>
    <property type="gene ID" value="ENSSTUG00000046076.1"/>
</dbReference>
<evidence type="ECO:0000256" key="3">
    <source>
        <dbReference type="ARBA" id="ARBA00022553"/>
    </source>
</evidence>
<evidence type="ECO:0000256" key="5">
    <source>
        <dbReference type="ARBA" id="ARBA00022989"/>
    </source>
</evidence>